<evidence type="ECO:0000313" key="6">
    <source>
        <dbReference type="EMBL" id="POF30640.1"/>
    </source>
</evidence>
<dbReference type="PROSITE" id="PS51071">
    <property type="entry name" value="HTH_RPIR"/>
    <property type="match status" value="1"/>
</dbReference>
<name>A0A2S3USV4_9HYPH</name>
<dbReference type="InterPro" id="IPR035472">
    <property type="entry name" value="RpiR-like_SIS"/>
</dbReference>
<dbReference type="InterPro" id="IPR047640">
    <property type="entry name" value="RpiR-like"/>
</dbReference>
<dbReference type="InterPro" id="IPR001347">
    <property type="entry name" value="SIS_dom"/>
</dbReference>
<keyword evidence="7" id="KW-1185">Reference proteome</keyword>
<dbReference type="GO" id="GO:1901135">
    <property type="term" value="P:carbohydrate derivative metabolic process"/>
    <property type="evidence" value="ECO:0007669"/>
    <property type="project" value="InterPro"/>
</dbReference>
<feature type="domain" description="HTH rpiR-type" evidence="4">
    <location>
        <begin position="4"/>
        <end position="80"/>
    </location>
</feature>
<dbReference type="InterPro" id="IPR046348">
    <property type="entry name" value="SIS_dom_sf"/>
</dbReference>
<evidence type="ECO:0000256" key="3">
    <source>
        <dbReference type="ARBA" id="ARBA00023163"/>
    </source>
</evidence>
<evidence type="ECO:0000259" key="4">
    <source>
        <dbReference type="PROSITE" id="PS51071"/>
    </source>
</evidence>
<evidence type="ECO:0000256" key="1">
    <source>
        <dbReference type="ARBA" id="ARBA00023015"/>
    </source>
</evidence>
<dbReference type="InterPro" id="IPR000281">
    <property type="entry name" value="HTH_RpiR"/>
</dbReference>
<dbReference type="GO" id="GO:0003677">
    <property type="term" value="F:DNA binding"/>
    <property type="evidence" value="ECO:0007669"/>
    <property type="project" value="UniProtKB-KW"/>
</dbReference>
<keyword evidence="1" id="KW-0805">Transcription regulation</keyword>
<dbReference type="PANTHER" id="PTHR30514:SF18">
    <property type="entry name" value="RPIR-FAMILY TRANSCRIPTIONAL REGULATOR"/>
    <property type="match status" value="1"/>
</dbReference>
<dbReference type="InterPro" id="IPR036388">
    <property type="entry name" value="WH-like_DNA-bd_sf"/>
</dbReference>
<dbReference type="GO" id="GO:0003700">
    <property type="term" value="F:DNA-binding transcription factor activity"/>
    <property type="evidence" value="ECO:0007669"/>
    <property type="project" value="InterPro"/>
</dbReference>
<dbReference type="SUPFAM" id="SSF46689">
    <property type="entry name" value="Homeodomain-like"/>
    <property type="match status" value="1"/>
</dbReference>
<comment type="caution">
    <text evidence="6">The sequence shown here is derived from an EMBL/GenBank/DDBJ whole genome shotgun (WGS) entry which is preliminary data.</text>
</comment>
<dbReference type="Gene3D" id="3.40.50.10490">
    <property type="entry name" value="Glucose-6-phosphate isomerase like protein, domain 1"/>
    <property type="match status" value="1"/>
</dbReference>
<keyword evidence="3" id="KW-0804">Transcription</keyword>
<dbReference type="Gene3D" id="1.10.10.10">
    <property type="entry name" value="Winged helix-like DNA-binding domain superfamily/Winged helix DNA-binding domain"/>
    <property type="match status" value="1"/>
</dbReference>
<dbReference type="CDD" id="cd05013">
    <property type="entry name" value="SIS_RpiR"/>
    <property type="match status" value="1"/>
</dbReference>
<accession>A0A2S3USV4</accession>
<dbReference type="OrthoDB" id="9814676at2"/>
<dbReference type="EMBL" id="PPCN01000006">
    <property type="protein sequence ID" value="POF30640.1"/>
    <property type="molecule type" value="Genomic_DNA"/>
</dbReference>
<gene>
    <name evidence="6" type="ORF">CLV41_106254</name>
</gene>
<proteinExistence type="predicted"/>
<dbReference type="AlphaFoldDB" id="A0A2S3USV4"/>
<reference evidence="6 7" key="1">
    <citation type="submission" date="2018-01" db="EMBL/GenBank/DDBJ databases">
        <title>Genomic Encyclopedia of Archaeal and Bacterial Type Strains, Phase II (KMG-II): from individual species to whole genera.</title>
        <authorList>
            <person name="Goeker M."/>
        </authorList>
    </citation>
    <scope>NUCLEOTIDE SEQUENCE [LARGE SCALE GENOMIC DNA]</scope>
    <source>
        <strain evidence="6 7">DSM 17023</strain>
    </source>
</reference>
<evidence type="ECO:0000259" key="5">
    <source>
        <dbReference type="PROSITE" id="PS51464"/>
    </source>
</evidence>
<evidence type="ECO:0000313" key="7">
    <source>
        <dbReference type="Proteomes" id="UP000236959"/>
    </source>
</evidence>
<protein>
    <submittedName>
        <fullName evidence="6">DNA-binding MurR/RpiR family transcriptional regulator</fullName>
    </submittedName>
</protein>
<evidence type="ECO:0000256" key="2">
    <source>
        <dbReference type="ARBA" id="ARBA00023125"/>
    </source>
</evidence>
<dbReference type="InterPro" id="IPR009057">
    <property type="entry name" value="Homeodomain-like_sf"/>
</dbReference>
<dbReference type="SUPFAM" id="SSF53697">
    <property type="entry name" value="SIS domain"/>
    <property type="match status" value="1"/>
</dbReference>
<keyword evidence="2 6" id="KW-0238">DNA-binding</keyword>
<dbReference type="PANTHER" id="PTHR30514">
    <property type="entry name" value="GLUCOKINASE"/>
    <property type="match status" value="1"/>
</dbReference>
<dbReference type="RefSeq" id="WP_103223344.1">
    <property type="nucleotide sequence ID" value="NZ_PPCN01000006.1"/>
</dbReference>
<organism evidence="6 7">
    <name type="scientific">Roseibium marinum</name>
    <dbReference type="NCBI Taxonomy" id="281252"/>
    <lineage>
        <taxon>Bacteria</taxon>
        <taxon>Pseudomonadati</taxon>
        <taxon>Pseudomonadota</taxon>
        <taxon>Alphaproteobacteria</taxon>
        <taxon>Hyphomicrobiales</taxon>
        <taxon>Stappiaceae</taxon>
        <taxon>Roseibium</taxon>
    </lineage>
</organism>
<dbReference type="GO" id="GO:0097367">
    <property type="term" value="F:carbohydrate derivative binding"/>
    <property type="evidence" value="ECO:0007669"/>
    <property type="project" value="InterPro"/>
</dbReference>
<dbReference type="PROSITE" id="PS51464">
    <property type="entry name" value="SIS"/>
    <property type="match status" value="1"/>
</dbReference>
<sequence>METPPLADVIINSFDGYSGEVRKAARFVLDNPRDVALLSMREQARRAGVQPSTMLRLARQLGFEGYDPVRDAYANAMRNPATSFERKARDQQRLQNLGGNQALAAKIVASVTRQLEALSAAEQLVRLTDAATLLARARRVYCLGLRASHPIAWQLNYILSLVGDKSVLLDDIANTGSDRIRFAGKDDVLFAVTVMPYTQLTLDIVDYAHKKGVPVVALTDSPVSPLAKRATITIATTTESPSFYHTMTPAFVLAEILAVLVAGQGENETLEALRQVDSYHASLGTHAATRPHPIATPSKEVQ</sequence>
<dbReference type="Proteomes" id="UP000236959">
    <property type="component" value="Unassembled WGS sequence"/>
</dbReference>
<feature type="domain" description="SIS" evidence="5">
    <location>
        <begin position="130"/>
        <end position="267"/>
    </location>
</feature>
<dbReference type="Pfam" id="PF01380">
    <property type="entry name" value="SIS"/>
    <property type="match status" value="1"/>
</dbReference>